<protein>
    <submittedName>
        <fullName evidence="2">Uncharacterized protein</fullName>
    </submittedName>
</protein>
<evidence type="ECO:0000313" key="3">
    <source>
        <dbReference type="Proteomes" id="UP001530315"/>
    </source>
</evidence>
<dbReference type="AlphaFoldDB" id="A0ABD3PGK1"/>
<evidence type="ECO:0000313" key="2">
    <source>
        <dbReference type="EMBL" id="KAL3787042.1"/>
    </source>
</evidence>
<sequence>MLHSNIILLRNECTFSTVRPRKAHVLSVDNPAALQAPTRHSYTFHMGSSERYDTITPFWYLVSSVASSGQFEKMIIGYGVGSGATNVVGVSDGEIVGDPVTGASVGEAEGDLVVGSAVSATGAQVASVGEAEGDLGVGSAVTATGAQEAEDDIVGDAVTGISVVGYVVVVGVSFAVGDADGDDAATGIPAVGDVVVGEAEGLATEAWSSPRSGDGEGAGRRTAVGEAVAPPPDDVDSSRVGPRVGDAVGSFAVDPPPDVATGADAGTIGSGSWSSYPPLDGGRTAKDASAIGGTSSPPPSLPSSSSPPSSPGLATSTITQHASCNGNSWGTFANAFAVAALIRITSAGGRDDDTTTSESSRGTCPPVAMRSLRMAGRANPPPPAIFPLFLGVVGGDDM</sequence>
<gene>
    <name evidence="2" type="ORF">ACHAW5_010248</name>
</gene>
<dbReference type="Proteomes" id="UP001530315">
    <property type="component" value="Unassembled WGS sequence"/>
</dbReference>
<feature type="region of interest" description="Disordered" evidence="1">
    <location>
        <begin position="203"/>
        <end position="318"/>
    </location>
</feature>
<evidence type="ECO:0000256" key="1">
    <source>
        <dbReference type="SAM" id="MobiDB-lite"/>
    </source>
</evidence>
<name>A0ABD3PGK1_9STRA</name>
<keyword evidence="3" id="KW-1185">Reference proteome</keyword>
<organism evidence="2 3">
    <name type="scientific">Stephanodiscus triporus</name>
    <dbReference type="NCBI Taxonomy" id="2934178"/>
    <lineage>
        <taxon>Eukaryota</taxon>
        <taxon>Sar</taxon>
        <taxon>Stramenopiles</taxon>
        <taxon>Ochrophyta</taxon>
        <taxon>Bacillariophyta</taxon>
        <taxon>Coscinodiscophyceae</taxon>
        <taxon>Thalassiosirophycidae</taxon>
        <taxon>Stephanodiscales</taxon>
        <taxon>Stephanodiscaceae</taxon>
        <taxon>Stephanodiscus</taxon>
    </lineage>
</organism>
<proteinExistence type="predicted"/>
<accession>A0ABD3PGK1</accession>
<dbReference type="EMBL" id="JALLAZ020000798">
    <property type="protein sequence ID" value="KAL3787042.1"/>
    <property type="molecule type" value="Genomic_DNA"/>
</dbReference>
<comment type="caution">
    <text evidence="2">The sequence shown here is derived from an EMBL/GenBank/DDBJ whole genome shotgun (WGS) entry which is preliminary data.</text>
</comment>
<reference evidence="2 3" key="1">
    <citation type="submission" date="2024-10" db="EMBL/GenBank/DDBJ databases">
        <title>Updated reference genomes for cyclostephanoid diatoms.</title>
        <authorList>
            <person name="Roberts W.R."/>
            <person name="Alverson A.J."/>
        </authorList>
    </citation>
    <scope>NUCLEOTIDE SEQUENCE [LARGE SCALE GENOMIC DNA]</scope>
    <source>
        <strain evidence="2 3">AJA276-08</strain>
    </source>
</reference>